<dbReference type="Proteomes" id="UP000053825">
    <property type="component" value="Unassembled WGS sequence"/>
</dbReference>
<proteinExistence type="predicted"/>
<reference evidence="2 3" key="1">
    <citation type="submission" date="2015-07" db="EMBL/GenBank/DDBJ databases">
        <title>The genome of Habropoda laboriosa.</title>
        <authorList>
            <person name="Pan H."/>
            <person name="Kapheim K."/>
        </authorList>
    </citation>
    <scope>NUCLEOTIDE SEQUENCE [LARGE SCALE GENOMIC DNA]</scope>
    <source>
        <strain evidence="2">0110345459</strain>
    </source>
</reference>
<dbReference type="STRING" id="597456.A0A0L7QMS6"/>
<protein>
    <submittedName>
        <fullName evidence="2">Uncharacterized protein</fullName>
    </submittedName>
</protein>
<dbReference type="OrthoDB" id="6612236at2759"/>
<name>A0A0L7QMS6_9HYME</name>
<evidence type="ECO:0000256" key="1">
    <source>
        <dbReference type="SAM" id="MobiDB-lite"/>
    </source>
</evidence>
<keyword evidence="3" id="KW-1185">Reference proteome</keyword>
<gene>
    <name evidence="2" type="ORF">WH47_10468</name>
</gene>
<organism evidence="2 3">
    <name type="scientific">Habropoda laboriosa</name>
    <dbReference type="NCBI Taxonomy" id="597456"/>
    <lineage>
        <taxon>Eukaryota</taxon>
        <taxon>Metazoa</taxon>
        <taxon>Ecdysozoa</taxon>
        <taxon>Arthropoda</taxon>
        <taxon>Hexapoda</taxon>
        <taxon>Insecta</taxon>
        <taxon>Pterygota</taxon>
        <taxon>Neoptera</taxon>
        <taxon>Endopterygota</taxon>
        <taxon>Hymenoptera</taxon>
        <taxon>Apocrita</taxon>
        <taxon>Aculeata</taxon>
        <taxon>Apoidea</taxon>
        <taxon>Anthophila</taxon>
        <taxon>Apidae</taxon>
        <taxon>Habropoda</taxon>
    </lineage>
</organism>
<dbReference type="AlphaFoldDB" id="A0A0L7QMS6"/>
<evidence type="ECO:0000313" key="3">
    <source>
        <dbReference type="Proteomes" id="UP000053825"/>
    </source>
</evidence>
<accession>A0A0L7QMS6</accession>
<sequence>MLTQSQRPPYAGSSKPYPAVLPQYLDEQQAAFAASASVAGTTGSVVNRLDASNSNLPISGPAMTTTSTSTIPPDLPIDALGDINLVNRIKTWPRDKQPFWFINWQQIQEHRGDTRNKDIPTETQSYVTG</sequence>
<feature type="region of interest" description="Disordered" evidence="1">
    <location>
        <begin position="52"/>
        <end position="72"/>
    </location>
</feature>
<feature type="compositionally biased region" description="Polar residues" evidence="1">
    <location>
        <begin position="52"/>
        <end position="71"/>
    </location>
</feature>
<evidence type="ECO:0000313" key="2">
    <source>
        <dbReference type="EMBL" id="KOC59839.1"/>
    </source>
</evidence>
<dbReference type="EMBL" id="KQ414889">
    <property type="protein sequence ID" value="KOC59839.1"/>
    <property type="molecule type" value="Genomic_DNA"/>
</dbReference>